<feature type="coiled-coil region" evidence="1">
    <location>
        <begin position="14"/>
        <end position="41"/>
    </location>
</feature>
<protein>
    <submittedName>
        <fullName evidence="3">Uncharacterized protein</fullName>
    </submittedName>
</protein>
<feature type="region of interest" description="Disordered" evidence="2">
    <location>
        <begin position="65"/>
        <end position="176"/>
    </location>
</feature>
<reference evidence="3" key="1">
    <citation type="submission" date="2020-11" db="EMBL/GenBank/DDBJ databases">
        <authorList>
            <consortium name="DOE Joint Genome Institute"/>
            <person name="Ahrendt S."/>
            <person name="Riley R."/>
            <person name="Andreopoulos W."/>
            <person name="Labutti K."/>
            <person name="Pangilinan J."/>
            <person name="Ruiz-Duenas F.J."/>
            <person name="Barrasa J.M."/>
            <person name="Sanchez-Garcia M."/>
            <person name="Camarero S."/>
            <person name="Miyauchi S."/>
            <person name="Serrano A."/>
            <person name="Linde D."/>
            <person name="Babiker R."/>
            <person name="Drula E."/>
            <person name="Ayuso-Fernandez I."/>
            <person name="Pacheco R."/>
            <person name="Padilla G."/>
            <person name="Ferreira P."/>
            <person name="Barriuso J."/>
            <person name="Kellner H."/>
            <person name="Castanera R."/>
            <person name="Alfaro M."/>
            <person name="Ramirez L."/>
            <person name="Pisabarro A.G."/>
            <person name="Kuo A."/>
            <person name="Tritt A."/>
            <person name="Lipzen A."/>
            <person name="He G."/>
            <person name="Yan M."/>
            <person name="Ng V."/>
            <person name="Cullen D."/>
            <person name="Martin F."/>
            <person name="Rosso M.-N."/>
            <person name="Henrissat B."/>
            <person name="Hibbett D."/>
            <person name="Martinez A.T."/>
            <person name="Grigoriev I.V."/>
        </authorList>
    </citation>
    <scope>NUCLEOTIDE SEQUENCE</scope>
    <source>
        <strain evidence="3">ATCC 90797</strain>
    </source>
</reference>
<proteinExistence type="predicted"/>
<dbReference type="EMBL" id="MU154637">
    <property type="protein sequence ID" value="KAF9490600.1"/>
    <property type="molecule type" value="Genomic_DNA"/>
</dbReference>
<dbReference type="AlphaFoldDB" id="A0A9P6DCP9"/>
<evidence type="ECO:0000256" key="2">
    <source>
        <dbReference type="SAM" id="MobiDB-lite"/>
    </source>
</evidence>
<gene>
    <name evidence="3" type="ORF">BDN71DRAFT_1511095</name>
</gene>
<evidence type="ECO:0000313" key="3">
    <source>
        <dbReference type="EMBL" id="KAF9490600.1"/>
    </source>
</evidence>
<accession>A0A9P6DCP9</accession>
<name>A0A9P6DCP9_PLEER</name>
<feature type="compositionally biased region" description="Basic and acidic residues" evidence="2">
    <location>
        <begin position="121"/>
        <end position="138"/>
    </location>
</feature>
<dbReference type="Proteomes" id="UP000807025">
    <property type="component" value="Unassembled WGS sequence"/>
</dbReference>
<keyword evidence="4" id="KW-1185">Reference proteome</keyword>
<organism evidence="3 4">
    <name type="scientific">Pleurotus eryngii</name>
    <name type="common">Boletus of the steppes</name>
    <dbReference type="NCBI Taxonomy" id="5323"/>
    <lineage>
        <taxon>Eukaryota</taxon>
        <taxon>Fungi</taxon>
        <taxon>Dikarya</taxon>
        <taxon>Basidiomycota</taxon>
        <taxon>Agaricomycotina</taxon>
        <taxon>Agaricomycetes</taxon>
        <taxon>Agaricomycetidae</taxon>
        <taxon>Agaricales</taxon>
        <taxon>Pleurotineae</taxon>
        <taxon>Pleurotaceae</taxon>
        <taxon>Pleurotus</taxon>
    </lineage>
</organism>
<sequence>MACKIVVNAKELCKENLGDDADEIEEDLEFLEKVIEQVHSTCWVIVARRRGEVIKEPMDDSWDEISDKVESIVESSIEDDDNPGPRKQPWNDDRSKKNTIGHLPNGKDSDKRVRKRKGKQTQKDKGEGACKKANDKASDGGGSKTQAEQESEAKADKLPLRALPEIIDADTRMIHR</sequence>
<comment type="caution">
    <text evidence="3">The sequence shown here is derived from an EMBL/GenBank/DDBJ whole genome shotgun (WGS) entry which is preliminary data.</text>
</comment>
<keyword evidence="1" id="KW-0175">Coiled coil</keyword>
<evidence type="ECO:0000313" key="4">
    <source>
        <dbReference type="Proteomes" id="UP000807025"/>
    </source>
</evidence>
<evidence type="ECO:0000256" key="1">
    <source>
        <dbReference type="SAM" id="Coils"/>
    </source>
</evidence>